<protein>
    <submittedName>
        <fullName evidence="1">Uncharacterized protein</fullName>
    </submittedName>
</protein>
<keyword evidence="2" id="KW-1185">Reference proteome</keyword>
<evidence type="ECO:0000313" key="1">
    <source>
        <dbReference type="EMBL" id="ANU28449.1"/>
    </source>
</evidence>
<name>A0A1B1S5K8_9BACL</name>
<dbReference type="STRING" id="1302659.I858_015780"/>
<dbReference type="KEGG" id="pll:I858_015780"/>
<proteinExistence type="predicted"/>
<dbReference type="Proteomes" id="UP000053354">
    <property type="component" value="Chromosome"/>
</dbReference>
<gene>
    <name evidence="1" type="ORF">I858_015780</name>
</gene>
<reference evidence="1" key="1">
    <citation type="submission" date="2016-10" db="EMBL/GenBank/DDBJ databases">
        <authorList>
            <person name="See-Too W.S."/>
        </authorList>
    </citation>
    <scope>NUCLEOTIDE SEQUENCE</scope>
    <source>
        <strain evidence="1">L10.15</strain>
    </source>
</reference>
<dbReference type="AlphaFoldDB" id="A0A1B1S5K8"/>
<dbReference type="OrthoDB" id="2455695at2"/>
<accession>A0A1B1S5K8</accession>
<dbReference type="EMBL" id="CP016540">
    <property type="protein sequence ID" value="ANU28449.1"/>
    <property type="molecule type" value="Genomic_DNA"/>
</dbReference>
<evidence type="ECO:0000313" key="2">
    <source>
        <dbReference type="Proteomes" id="UP000053354"/>
    </source>
</evidence>
<organism evidence="1 2">
    <name type="scientific">Planococcus versutus</name>
    <dbReference type="NCBI Taxonomy" id="1302659"/>
    <lineage>
        <taxon>Bacteria</taxon>
        <taxon>Bacillati</taxon>
        <taxon>Bacillota</taxon>
        <taxon>Bacilli</taxon>
        <taxon>Bacillales</taxon>
        <taxon>Caryophanaceae</taxon>
        <taxon>Planococcus</taxon>
    </lineage>
</organism>
<sequence length="83" mass="9355">MGLAKEALFQTFDKARETESPFVFVKVNAEGTDEVIVIPAKSFDAKEQFYDKAYNNELVHVMNSKVCIRLVSYGVASDLYTII</sequence>